<feature type="transmembrane region" description="Helical" evidence="1">
    <location>
        <begin position="99"/>
        <end position="123"/>
    </location>
</feature>
<feature type="transmembrane region" description="Helical" evidence="1">
    <location>
        <begin position="135"/>
        <end position="153"/>
    </location>
</feature>
<dbReference type="InterPro" id="IPR000326">
    <property type="entry name" value="PAP2/HPO"/>
</dbReference>
<dbReference type="EMBL" id="QRMS01000006">
    <property type="protein sequence ID" value="RHJ84675.1"/>
    <property type="molecule type" value="Genomic_DNA"/>
</dbReference>
<feature type="transmembrane region" description="Helical" evidence="1">
    <location>
        <begin position="195"/>
        <end position="216"/>
    </location>
</feature>
<evidence type="ECO:0000256" key="1">
    <source>
        <dbReference type="SAM" id="Phobius"/>
    </source>
</evidence>
<dbReference type="AlphaFoldDB" id="A0A415DW82"/>
<keyword evidence="4" id="KW-1185">Reference proteome</keyword>
<dbReference type="RefSeq" id="WP_118336476.1">
    <property type="nucleotide sequence ID" value="NZ_AP025567.1"/>
</dbReference>
<dbReference type="Gene3D" id="1.20.144.10">
    <property type="entry name" value="Phosphatidic acid phosphatase type 2/haloperoxidase"/>
    <property type="match status" value="1"/>
</dbReference>
<evidence type="ECO:0000259" key="2">
    <source>
        <dbReference type="Pfam" id="PF01569"/>
    </source>
</evidence>
<feature type="transmembrane region" description="Helical" evidence="1">
    <location>
        <begin position="59"/>
        <end position="87"/>
    </location>
</feature>
<gene>
    <name evidence="3" type="ORF">DW099_17030</name>
</gene>
<dbReference type="Pfam" id="PF01569">
    <property type="entry name" value="PAP2"/>
    <property type="match status" value="1"/>
</dbReference>
<keyword evidence="1" id="KW-0812">Transmembrane</keyword>
<keyword evidence="1" id="KW-0472">Membrane</keyword>
<reference evidence="3 4" key="1">
    <citation type="submission" date="2018-08" db="EMBL/GenBank/DDBJ databases">
        <title>A genome reference for cultivated species of the human gut microbiota.</title>
        <authorList>
            <person name="Zou Y."/>
            <person name="Xue W."/>
            <person name="Luo G."/>
        </authorList>
    </citation>
    <scope>NUCLEOTIDE SEQUENCE [LARGE SCALE GENOMIC DNA]</scope>
    <source>
        <strain evidence="3 4">AM07-24</strain>
    </source>
</reference>
<comment type="caution">
    <text evidence="3">The sequence shown here is derived from an EMBL/GenBank/DDBJ whole genome shotgun (WGS) entry which is preliminary data.</text>
</comment>
<proteinExistence type="predicted"/>
<evidence type="ECO:0000313" key="4">
    <source>
        <dbReference type="Proteomes" id="UP000284841"/>
    </source>
</evidence>
<evidence type="ECO:0000313" key="3">
    <source>
        <dbReference type="EMBL" id="RHJ84675.1"/>
    </source>
</evidence>
<dbReference type="STRING" id="1776384.GCA_900086585_01328"/>
<keyword evidence="1" id="KW-1133">Transmembrane helix</keyword>
<feature type="domain" description="Phosphatidic acid phosphatase type 2/haloperoxidase" evidence="2">
    <location>
        <begin position="133"/>
        <end position="214"/>
    </location>
</feature>
<dbReference type="InterPro" id="IPR036938">
    <property type="entry name" value="PAP2/HPO_sf"/>
</dbReference>
<dbReference type="OrthoDB" id="371155at2"/>
<feature type="transmembrane region" description="Helical" evidence="1">
    <location>
        <begin position="165"/>
        <end position="183"/>
    </location>
</feature>
<sequence>MQRKSKTYFIVTGMLFLSFIIFTVLVKIIDVKPIGPRGSEVGFATINHFFFQHLGTSRLWYVVTSWLGFVAVAVIFAFAILGLVQLIRRRTLQKVDERILLLGGFYFIVLIVYAVFEFLVINYRPVILTEELDASYPSSHTMLIICVMVTAMMQMHHYLKEKRGWLAAGDAAAVLVIGLTVVGRLLSGVHWFTDIFASMILSSALITLYVAALKYIEEKDC</sequence>
<accession>A0A415DW82</accession>
<feature type="transmembrane region" description="Helical" evidence="1">
    <location>
        <begin position="7"/>
        <end position="29"/>
    </location>
</feature>
<dbReference type="SUPFAM" id="SSF48317">
    <property type="entry name" value="Acid phosphatase/Vanadium-dependent haloperoxidase"/>
    <property type="match status" value="1"/>
</dbReference>
<organism evidence="3 4">
    <name type="scientific">Emergencia timonensis</name>
    <dbReference type="NCBI Taxonomy" id="1776384"/>
    <lineage>
        <taxon>Bacteria</taxon>
        <taxon>Bacillati</taxon>
        <taxon>Bacillota</taxon>
        <taxon>Clostridia</taxon>
        <taxon>Peptostreptococcales</taxon>
        <taxon>Anaerovoracaceae</taxon>
        <taxon>Emergencia</taxon>
    </lineage>
</organism>
<protein>
    <submittedName>
        <fullName evidence="3">Phosphatase PAP2 family protein</fullName>
    </submittedName>
</protein>
<name>A0A415DW82_9FIRM</name>
<dbReference type="Proteomes" id="UP000284841">
    <property type="component" value="Unassembled WGS sequence"/>
</dbReference>